<evidence type="ECO:0000256" key="5">
    <source>
        <dbReference type="ARBA" id="ARBA00022857"/>
    </source>
</evidence>
<dbReference type="PANTHER" id="PTHR46028">
    <property type="entry name" value="KYNURENINE 3-MONOOXYGENASE"/>
    <property type="match status" value="1"/>
</dbReference>
<dbReference type="GO" id="GO:0005739">
    <property type="term" value="C:mitochondrion"/>
    <property type="evidence" value="ECO:0007669"/>
    <property type="project" value="UniProtKB-SubCell"/>
</dbReference>
<evidence type="ECO:0000256" key="1">
    <source>
        <dbReference type="ARBA" id="ARBA00001974"/>
    </source>
</evidence>
<keyword evidence="11" id="KW-1133">Transmembrane helix</keyword>
<keyword evidence="11" id="KW-0472">Membrane</keyword>
<keyword evidence="14" id="KW-1185">Reference proteome</keyword>
<evidence type="ECO:0000256" key="2">
    <source>
        <dbReference type="ARBA" id="ARBA00022630"/>
    </source>
</evidence>
<evidence type="ECO:0000313" key="14">
    <source>
        <dbReference type="Proteomes" id="UP001634394"/>
    </source>
</evidence>
<dbReference type="GO" id="GO:0050660">
    <property type="term" value="F:flavin adenine dinucleotide binding"/>
    <property type="evidence" value="ECO:0007669"/>
    <property type="project" value="UniProtKB-UniRule"/>
</dbReference>
<comment type="cofactor">
    <cofactor evidence="1 10">
        <name>FAD</name>
        <dbReference type="ChEBI" id="CHEBI:57692"/>
    </cofactor>
</comment>
<dbReference type="GO" id="GO:0004502">
    <property type="term" value="F:kynurenine 3-monooxygenase activity"/>
    <property type="evidence" value="ECO:0007669"/>
    <property type="project" value="UniProtKB-UniRule"/>
</dbReference>
<comment type="caution">
    <text evidence="13">The sequence shown here is derived from an EMBL/GenBank/DDBJ whole genome shotgun (WGS) entry which is preliminary data.</text>
</comment>
<keyword evidence="5 10" id="KW-0521">NADP</keyword>
<feature type="transmembrane region" description="Helical" evidence="11">
    <location>
        <begin position="385"/>
        <end position="404"/>
    </location>
</feature>
<dbReference type="PRINTS" id="PR00420">
    <property type="entry name" value="RNGMNOXGNASE"/>
</dbReference>
<evidence type="ECO:0000313" key="13">
    <source>
        <dbReference type="EMBL" id="KAL3874140.1"/>
    </source>
</evidence>
<protein>
    <recommendedName>
        <fullName evidence="10">Kynurenine 3-monooxygenase</fullName>
        <ecNumber evidence="10">1.14.13.9</ecNumber>
    </recommendedName>
    <alternativeName>
        <fullName evidence="10">Kynurenine 3-hydroxylase</fullName>
    </alternativeName>
</protein>
<dbReference type="GO" id="GO:0043420">
    <property type="term" value="P:anthranilate metabolic process"/>
    <property type="evidence" value="ECO:0007669"/>
    <property type="project" value="UniProtKB-UniRule"/>
</dbReference>
<dbReference type="InterPro" id="IPR036188">
    <property type="entry name" value="FAD/NAD-bd_sf"/>
</dbReference>
<keyword evidence="3 10" id="KW-0662">Pyridine nucleotide biosynthesis</keyword>
<dbReference type="InterPro" id="IPR027545">
    <property type="entry name" value="Kynurenine_monooxygenase"/>
</dbReference>
<evidence type="ECO:0000256" key="7">
    <source>
        <dbReference type="ARBA" id="ARBA00023033"/>
    </source>
</evidence>
<comment type="subcellular location">
    <subcellularLocation>
        <location evidence="10">Mitochondrion</location>
    </subcellularLocation>
</comment>
<accession>A0ABD3WKV9</accession>
<dbReference type="Proteomes" id="UP001634394">
    <property type="component" value="Unassembled WGS sequence"/>
</dbReference>
<dbReference type="FunFam" id="3.50.50.60:FF:000129">
    <property type="entry name" value="Kynurenine 3-monooxygenase"/>
    <property type="match status" value="1"/>
</dbReference>
<evidence type="ECO:0000259" key="12">
    <source>
        <dbReference type="Pfam" id="PF01494"/>
    </source>
</evidence>
<evidence type="ECO:0000256" key="8">
    <source>
        <dbReference type="ARBA" id="ARBA00023128"/>
    </source>
</evidence>
<comment type="similarity">
    <text evidence="10">Belongs to the aromatic-ring hydroxylase family. KMO subfamily.</text>
</comment>
<evidence type="ECO:0000256" key="4">
    <source>
        <dbReference type="ARBA" id="ARBA00022827"/>
    </source>
</evidence>
<dbReference type="GO" id="GO:0006569">
    <property type="term" value="P:L-tryptophan catabolic process"/>
    <property type="evidence" value="ECO:0007669"/>
    <property type="project" value="UniProtKB-UniRule"/>
</dbReference>
<keyword evidence="2 10" id="KW-0285">Flavoprotein</keyword>
<proteinExistence type="inferred from homology"/>
<keyword evidence="11" id="KW-0812">Transmembrane</keyword>
<dbReference type="EMBL" id="JBJQND010000006">
    <property type="protein sequence ID" value="KAL3874140.1"/>
    <property type="molecule type" value="Genomic_DNA"/>
</dbReference>
<comment type="pathway">
    <text evidence="10">Cofactor biosynthesis; NAD(+) biosynthesis; quinolinate from L-kynurenine: step 1/3.</text>
</comment>
<sequence length="467" mass="54184">MSEEKRKKRVAVIGGGLVGALNACYFSRRKYKVDVYEMRSDIRKAEVVRGRSINLALSVRGREALKRVEMEDEVINKGIRMYSRMIHDRDGTLRVIPYGRKDQYIMSVDRRHLNEVLLTAAEKNPDITLHFEHKLVNCDFNTGEIVFKRSDGTIVKDVVDAIIGCDGAFSAVRNQIMKNTLFNYQQEYIPHGYMELNMPSTPSDECAMAINHLHIWARNEYMMIALPNQDKSFTLTLFMPFKIYDSIKTEDDLIDFFDKNFQDSIPLIGEKELKEMYFKSKALPLISIKCSPYHIGDKALIMGDAAHAIVPFYGQGMNCGFEDCLVLDDLLDKHKDDIGAAFEEYTKVRTVDAHAICDLSMYNYIEMRQSVNSRLFLLRKKVDNFLTWLFPRTWIPLYTMVAFTRTRYHECILKRKWQDRVITHFLLAFGGTCCVWAGLGIWQIYQGNLTLPVRLLQLSKSLQRYWS</sequence>
<comment type="catalytic activity">
    <reaction evidence="9 10">
        <text>L-kynurenine + NADPH + O2 + H(+) = 3-hydroxy-L-kynurenine + NADP(+) + H2O</text>
        <dbReference type="Rhea" id="RHEA:20545"/>
        <dbReference type="ChEBI" id="CHEBI:15377"/>
        <dbReference type="ChEBI" id="CHEBI:15378"/>
        <dbReference type="ChEBI" id="CHEBI:15379"/>
        <dbReference type="ChEBI" id="CHEBI:57783"/>
        <dbReference type="ChEBI" id="CHEBI:57959"/>
        <dbReference type="ChEBI" id="CHEBI:58125"/>
        <dbReference type="ChEBI" id="CHEBI:58349"/>
        <dbReference type="EC" id="1.14.13.9"/>
    </reaction>
</comment>
<dbReference type="InterPro" id="IPR002938">
    <property type="entry name" value="FAD-bd"/>
</dbReference>
<evidence type="ECO:0000256" key="3">
    <source>
        <dbReference type="ARBA" id="ARBA00022642"/>
    </source>
</evidence>
<dbReference type="GO" id="GO:0034354">
    <property type="term" value="P:'de novo' NAD+ biosynthetic process from L-tryptophan"/>
    <property type="evidence" value="ECO:0007669"/>
    <property type="project" value="UniProtKB-UniRule"/>
</dbReference>
<feature type="transmembrane region" description="Helical" evidence="11">
    <location>
        <begin position="425"/>
        <end position="445"/>
    </location>
</feature>
<feature type="domain" description="FAD-binding" evidence="12">
    <location>
        <begin position="9"/>
        <end position="327"/>
    </location>
</feature>
<keyword evidence="4 10" id="KW-0274">FAD</keyword>
<evidence type="ECO:0000256" key="9">
    <source>
        <dbReference type="ARBA" id="ARBA00047818"/>
    </source>
</evidence>
<dbReference type="GO" id="GO:0019805">
    <property type="term" value="P:quinolinate biosynthetic process"/>
    <property type="evidence" value="ECO:0007669"/>
    <property type="project" value="UniProtKB-UniRule"/>
</dbReference>
<dbReference type="AlphaFoldDB" id="A0ABD3WKV9"/>
<evidence type="ECO:0000256" key="11">
    <source>
        <dbReference type="SAM" id="Phobius"/>
    </source>
</evidence>
<dbReference type="Pfam" id="PF01494">
    <property type="entry name" value="FAD_binding_3"/>
    <property type="match status" value="1"/>
</dbReference>
<dbReference type="SUPFAM" id="SSF51905">
    <property type="entry name" value="FAD/NAD(P)-binding domain"/>
    <property type="match status" value="1"/>
</dbReference>
<keyword evidence="8 10" id="KW-0496">Mitochondrion</keyword>
<dbReference type="HAMAP" id="MF_01971">
    <property type="entry name" value="Kynurenine_monooxygenase"/>
    <property type="match status" value="1"/>
</dbReference>
<dbReference type="EC" id="1.14.13.9" evidence="10"/>
<keyword evidence="7 10" id="KW-0503">Monooxygenase</keyword>
<name>A0ABD3WKV9_SINWO</name>
<evidence type="ECO:0000256" key="6">
    <source>
        <dbReference type="ARBA" id="ARBA00023002"/>
    </source>
</evidence>
<dbReference type="PANTHER" id="PTHR46028:SF2">
    <property type="entry name" value="KYNURENINE 3-MONOOXYGENASE"/>
    <property type="match status" value="1"/>
</dbReference>
<keyword evidence="6 10" id="KW-0560">Oxidoreductase</keyword>
<gene>
    <name evidence="10" type="primary">KMO</name>
    <name evidence="13" type="ORF">ACJMK2_037191</name>
</gene>
<comment type="function">
    <text evidence="10">Catalyzes the hydroxylation of L-kynurenine (L-Kyn) to form 3-hydroxy-L-kynurenine (L-3OHKyn). Required for synthesis of quinolinic acid.</text>
</comment>
<reference evidence="13 14" key="1">
    <citation type="submission" date="2024-11" db="EMBL/GenBank/DDBJ databases">
        <title>Chromosome-level genome assembly of the freshwater bivalve Anodonta woodiana.</title>
        <authorList>
            <person name="Chen X."/>
        </authorList>
    </citation>
    <scope>NUCLEOTIDE SEQUENCE [LARGE SCALE GENOMIC DNA]</scope>
    <source>
        <strain evidence="13">MN2024</strain>
        <tissue evidence="13">Gills</tissue>
    </source>
</reference>
<dbReference type="Gene3D" id="3.50.50.60">
    <property type="entry name" value="FAD/NAD(P)-binding domain"/>
    <property type="match status" value="1"/>
</dbReference>
<organism evidence="13 14">
    <name type="scientific">Sinanodonta woodiana</name>
    <name type="common">Chinese pond mussel</name>
    <name type="synonym">Anodonta woodiana</name>
    <dbReference type="NCBI Taxonomy" id="1069815"/>
    <lineage>
        <taxon>Eukaryota</taxon>
        <taxon>Metazoa</taxon>
        <taxon>Spiralia</taxon>
        <taxon>Lophotrochozoa</taxon>
        <taxon>Mollusca</taxon>
        <taxon>Bivalvia</taxon>
        <taxon>Autobranchia</taxon>
        <taxon>Heteroconchia</taxon>
        <taxon>Palaeoheterodonta</taxon>
        <taxon>Unionida</taxon>
        <taxon>Unionoidea</taxon>
        <taxon>Unionidae</taxon>
        <taxon>Unioninae</taxon>
        <taxon>Sinanodonta</taxon>
    </lineage>
</organism>
<evidence type="ECO:0000256" key="10">
    <source>
        <dbReference type="HAMAP-Rule" id="MF_03018"/>
    </source>
</evidence>